<protein>
    <submittedName>
        <fullName evidence="4">Thioredoxin domain-containing protein</fullName>
    </submittedName>
</protein>
<accession>A0A183G1C9</accession>
<dbReference type="SUPFAM" id="SSF52833">
    <property type="entry name" value="Thioredoxin-like"/>
    <property type="match status" value="1"/>
</dbReference>
<reference evidence="4" key="2">
    <citation type="submission" date="2019-09" db="UniProtKB">
        <authorList>
            <consortium name="WormBaseParasite"/>
        </authorList>
    </citation>
    <scope>IDENTIFICATION</scope>
</reference>
<evidence type="ECO:0000313" key="3">
    <source>
        <dbReference type="Proteomes" id="UP000050761"/>
    </source>
</evidence>
<evidence type="ECO:0000313" key="2">
    <source>
        <dbReference type="EMBL" id="VDP01451.1"/>
    </source>
</evidence>
<dbReference type="Gene3D" id="3.40.30.10">
    <property type="entry name" value="Glutaredoxin"/>
    <property type="match status" value="1"/>
</dbReference>
<dbReference type="Pfam" id="PF13899">
    <property type="entry name" value="Thioredoxin_7"/>
    <property type="match status" value="1"/>
</dbReference>
<accession>A0A3P7ZP76</accession>
<dbReference type="Proteomes" id="UP000050761">
    <property type="component" value="Unassembled WGS sequence"/>
</dbReference>
<keyword evidence="1" id="KW-0732">Signal</keyword>
<dbReference type="GO" id="GO:0005783">
    <property type="term" value="C:endoplasmic reticulum"/>
    <property type="evidence" value="ECO:0007669"/>
    <property type="project" value="TreeGrafter"/>
</dbReference>
<dbReference type="PANTHER" id="PTHR15337">
    <property type="entry name" value="ANTERIOR GRADIENT PROTEIN-RELATED"/>
    <property type="match status" value="1"/>
</dbReference>
<organism evidence="3 4">
    <name type="scientific">Heligmosomoides polygyrus</name>
    <name type="common">Parasitic roundworm</name>
    <dbReference type="NCBI Taxonomy" id="6339"/>
    <lineage>
        <taxon>Eukaryota</taxon>
        <taxon>Metazoa</taxon>
        <taxon>Ecdysozoa</taxon>
        <taxon>Nematoda</taxon>
        <taxon>Chromadorea</taxon>
        <taxon>Rhabditida</taxon>
        <taxon>Rhabditina</taxon>
        <taxon>Rhabditomorpha</taxon>
        <taxon>Strongyloidea</taxon>
        <taxon>Heligmosomidae</taxon>
        <taxon>Heligmosomoides</taxon>
    </lineage>
</organism>
<dbReference type="EMBL" id="UZAH01028641">
    <property type="protein sequence ID" value="VDP01451.1"/>
    <property type="molecule type" value="Genomic_DNA"/>
</dbReference>
<dbReference type="InterPro" id="IPR036249">
    <property type="entry name" value="Thioredoxin-like_sf"/>
</dbReference>
<sequence length="180" mass="21009">LAALLYQAKNEIDWVKWSNAIGVAKDLNKPIFFLIHKTWCGACSGLKREFKTSPKMSELIELSKKFVMVNVEDDEEPEDDKYAPDGGYIPRILFLDTDAEPMKTNNEAKYRNNKYFYPLVPQLIDAMQRALIEFEAKSTVRQITNASFFPELSKFLFHQQQKIHICTSYNDRIVNHRRNL</sequence>
<name>A0A183G1C9_HELPZ</name>
<proteinExistence type="predicted"/>
<dbReference type="PANTHER" id="PTHR15337:SF11">
    <property type="entry name" value="THIOREDOXIN DOMAIN-CONTAINING PROTEIN"/>
    <property type="match status" value="1"/>
</dbReference>
<gene>
    <name evidence="2" type="ORF">HPBE_LOCUS14986</name>
</gene>
<evidence type="ECO:0000256" key="1">
    <source>
        <dbReference type="ARBA" id="ARBA00022729"/>
    </source>
</evidence>
<dbReference type="WBParaSite" id="HPBE_0001498501-mRNA-1">
    <property type="protein sequence ID" value="HPBE_0001498501-mRNA-1"/>
    <property type="gene ID" value="HPBE_0001498501"/>
</dbReference>
<dbReference type="AlphaFoldDB" id="A0A183G1C9"/>
<evidence type="ECO:0000313" key="4">
    <source>
        <dbReference type="WBParaSite" id="HPBE_0001498501-mRNA-1"/>
    </source>
</evidence>
<keyword evidence="3" id="KW-1185">Reference proteome</keyword>
<dbReference type="InterPro" id="IPR051099">
    <property type="entry name" value="AGR/TXD"/>
</dbReference>
<dbReference type="OrthoDB" id="262308at2759"/>
<reference evidence="2 3" key="1">
    <citation type="submission" date="2018-11" db="EMBL/GenBank/DDBJ databases">
        <authorList>
            <consortium name="Pathogen Informatics"/>
        </authorList>
    </citation>
    <scope>NUCLEOTIDE SEQUENCE [LARGE SCALE GENOMIC DNA]</scope>
</reference>